<name>A0ABR9IWH7_RHIVS</name>
<evidence type="ECO:0000313" key="2">
    <source>
        <dbReference type="Proteomes" id="UP000620262"/>
    </source>
</evidence>
<dbReference type="EMBL" id="JADBEC010000002">
    <property type="protein sequence ID" value="MBE1507458.1"/>
    <property type="molecule type" value="Genomic_DNA"/>
</dbReference>
<dbReference type="RefSeq" id="WP_192731194.1">
    <property type="nucleotide sequence ID" value="NZ_BAAAVL010000002.1"/>
</dbReference>
<keyword evidence="2" id="KW-1185">Reference proteome</keyword>
<comment type="caution">
    <text evidence="1">The sequence shown here is derived from an EMBL/GenBank/DDBJ whole genome shotgun (WGS) entry which is preliminary data.</text>
</comment>
<reference evidence="1 2" key="1">
    <citation type="submission" date="2020-10" db="EMBL/GenBank/DDBJ databases">
        <title>Sequencing the genomes of 1000 actinobacteria strains.</title>
        <authorList>
            <person name="Klenk H.-P."/>
        </authorList>
    </citation>
    <scope>NUCLEOTIDE SEQUENCE [LARGE SCALE GENOMIC DNA]</scope>
    <source>
        <strain evidence="1 2">DSM 7307</strain>
    </source>
</reference>
<proteinExistence type="predicted"/>
<evidence type="ECO:0000313" key="1">
    <source>
        <dbReference type="EMBL" id="MBE1507458.1"/>
    </source>
</evidence>
<gene>
    <name evidence="1" type="ORF">H4W29_004703</name>
</gene>
<protein>
    <submittedName>
        <fullName evidence="1">Uncharacterized protein</fullName>
    </submittedName>
</protein>
<accession>A0ABR9IWH7</accession>
<organism evidence="1 2">
    <name type="scientific">Rhizobium viscosum</name>
    <name type="common">Arthrobacter viscosus</name>
    <dbReference type="NCBI Taxonomy" id="1673"/>
    <lineage>
        <taxon>Bacteria</taxon>
        <taxon>Pseudomonadati</taxon>
        <taxon>Pseudomonadota</taxon>
        <taxon>Alphaproteobacteria</taxon>
        <taxon>Hyphomicrobiales</taxon>
        <taxon>Rhizobiaceae</taxon>
        <taxon>Rhizobium/Agrobacterium group</taxon>
        <taxon>Rhizobium</taxon>
    </lineage>
</organism>
<dbReference type="Proteomes" id="UP000620262">
    <property type="component" value="Unassembled WGS sequence"/>
</dbReference>
<sequence>MEQYAVDQLKAIAKVSRTAPQLSRAERLDRWAELLEGDPARSLVTLRETEYLPRDQRILMRITGSPISVAYDDPVLRAAGLEGDTYGDAQSFFDLNDRQLHGLVCSCHFGARVDAGVVARHLRATSIPGVKGILARMRLMFTR</sequence>